<dbReference type="GO" id="GO:0031638">
    <property type="term" value="P:zymogen activation"/>
    <property type="evidence" value="ECO:0007669"/>
    <property type="project" value="TreeGrafter"/>
</dbReference>
<dbReference type="Proteomes" id="UP000261340">
    <property type="component" value="Unplaced"/>
</dbReference>
<evidence type="ECO:0000256" key="3">
    <source>
        <dbReference type="ARBA" id="ARBA00022729"/>
    </source>
</evidence>
<reference evidence="12" key="1">
    <citation type="submission" date="2025-08" db="UniProtKB">
        <authorList>
            <consortium name="Ensembl"/>
        </authorList>
    </citation>
    <scope>IDENTIFICATION</scope>
</reference>
<feature type="disulfide bond" evidence="9">
    <location>
        <begin position="244"/>
        <end position="308"/>
    </location>
</feature>
<dbReference type="GO" id="GO:0004252">
    <property type="term" value="F:serine-type endopeptidase activity"/>
    <property type="evidence" value="ECO:0007669"/>
    <property type="project" value="TreeGrafter"/>
</dbReference>
<feature type="disulfide bond" evidence="9">
    <location>
        <begin position="288"/>
        <end position="298"/>
    </location>
</feature>
<dbReference type="InterPro" id="IPR001190">
    <property type="entry name" value="SRCR"/>
</dbReference>
<dbReference type="PROSITE" id="PS50287">
    <property type="entry name" value="SRCR_2"/>
    <property type="match status" value="3"/>
</dbReference>
<comment type="caution">
    <text evidence="9">Lacks conserved residue(s) required for the propagation of feature annotation.</text>
</comment>
<reference evidence="12" key="2">
    <citation type="submission" date="2025-09" db="UniProtKB">
        <authorList>
            <consortium name="Ensembl"/>
        </authorList>
    </citation>
    <scope>IDENTIFICATION</scope>
</reference>
<evidence type="ECO:0000256" key="5">
    <source>
        <dbReference type="ARBA" id="ARBA00022989"/>
    </source>
</evidence>
<dbReference type="FunFam" id="3.10.250.10:FF:000009">
    <property type="entry name" value="WC1"/>
    <property type="match status" value="1"/>
</dbReference>
<evidence type="ECO:0000256" key="1">
    <source>
        <dbReference type="ARBA" id="ARBA00004167"/>
    </source>
</evidence>
<evidence type="ECO:0000256" key="10">
    <source>
        <dbReference type="SAM" id="Phobius"/>
    </source>
</evidence>
<dbReference type="PRINTS" id="PR00258">
    <property type="entry name" value="SPERACTRCPTR"/>
</dbReference>
<keyword evidence="3" id="KW-0732">Signal</keyword>
<proteinExistence type="predicted"/>
<evidence type="ECO:0000256" key="6">
    <source>
        <dbReference type="ARBA" id="ARBA00023136"/>
    </source>
</evidence>
<dbReference type="GO" id="GO:0005886">
    <property type="term" value="C:plasma membrane"/>
    <property type="evidence" value="ECO:0007669"/>
    <property type="project" value="TreeGrafter"/>
</dbReference>
<keyword evidence="2 10" id="KW-0812">Transmembrane</keyword>
<feature type="disulfide bond" evidence="9">
    <location>
        <begin position="139"/>
        <end position="203"/>
    </location>
</feature>
<dbReference type="PANTHER" id="PTHR48071">
    <property type="entry name" value="SRCR DOMAIN-CONTAINING PROTEIN"/>
    <property type="match status" value="1"/>
</dbReference>
<evidence type="ECO:0000259" key="11">
    <source>
        <dbReference type="PROSITE" id="PS50287"/>
    </source>
</evidence>
<dbReference type="Gene3D" id="3.10.250.10">
    <property type="entry name" value="SRCR-like domain"/>
    <property type="match status" value="3"/>
</dbReference>
<dbReference type="Pfam" id="PF00530">
    <property type="entry name" value="SRCR"/>
    <property type="match status" value="3"/>
</dbReference>
<evidence type="ECO:0000256" key="4">
    <source>
        <dbReference type="ARBA" id="ARBA00022737"/>
    </source>
</evidence>
<organism evidence="12 13">
    <name type="scientific">Amphilophus citrinellus</name>
    <name type="common">Midas cichlid</name>
    <name type="synonym">Cichlasoma citrinellum</name>
    <dbReference type="NCBI Taxonomy" id="61819"/>
    <lineage>
        <taxon>Eukaryota</taxon>
        <taxon>Metazoa</taxon>
        <taxon>Chordata</taxon>
        <taxon>Craniata</taxon>
        <taxon>Vertebrata</taxon>
        <taxon>Euteleostomi</taxon>
        <taxon>Actinopterygii</taxon>
        <taxon>Neopterygii</taxon>
        <taxon>Teleostei</taxon>
        <taxon>Neoteleostei</taxon>
        <taxon>Acanthomorphata</taxon>
        <taxon>Ovalentaria</taxon>
        <taxon>Cichlomorphae</taxon>
        <taxon>Cichliformes</taxon>
        <taxon>Cichlidae</taxon>
        <taxon>New World cichlids</taxon>
        <taxon>Cichlasomatinae</taxon>
        <taxon>Heroini</taxon>
        <taxon>Amphilophus</taxon>
    </lineage>
</organism>
<keyword evidence="6 10" id="KW-0472">Membrane</keyword>
<accession>A0A3Q0SIR6</accession>
<evidence type="ECO:0000256" key="9">
    <source>
        <dbReference type="PROSITE-ProRule" id="PRU00196"/>
    </source>
</evidence>
<feature type="domain" description="SRCR" evidence="11">
    <location>
        <begin position="114"/>
        <end position="214"/>
    </location>
</feature>
<feature type="domain" description="SRCR" evidence="11">
    <location>
        <begin position="219"/>
        <end position="319"/>
    </location>
</feature>
<keyword evidence="4" id="KW-0677">Repeat</keyword>
<evidence type="ECO:0000313" key="12">
    <source>
        <dbReference type="Ensembl" id="ENSACIP00000021608.1"/>
    </source>
</evidence>
<dbReference type="GeneTree" id="ENSGT00950000183145"/>
<feature type="disulfide bond" evidence="9">
    <location>
        <begin position="183"/>
        <end position="193"/>
    </location>
</feature>
<dbReference type="FunFam" id="3.10.250.10:FF:000003">
    <property type="entry name" value="Deleted in malignant brain tumors 1"/>
    <property type="match status" value="1"/>
</dbReference>
<dbReference type="SUPFAM" id="SSF56487">
    <property type="entry name" value="SRCR-like"/>
    <property type="match status" value="3"/>
</dbReference>
<keyword evidence="8" id="KW-0325">Glycoprotein</keyword>
<dbReference type="InterPro" id="IPR036772">
    <property type="entry name" value="SRCR-like_dom_sf"/>
</dbReference>
<keyword evidence="7 9" id="KW-1015">Disulfide bond</keyword>
<feature type="transmembrane region" description="Helical" evidence="10">
    <location>
        <begin position="340"/>
        <end position="365"/>
    </location>
</feature>
<dbReference type="AlphaFoldDB" id="A0A3Q0SIR6"/>
<dbReference type="SMART" id="SM00202">
    <property type="entry name" value="SR"/>
    <property type="match status" value="3"/>
</dbReference>
<evidence type="ECO:0000256" key="2">
    <source>
        <dbReference type="ARBA" id="ARBA00022692"/>
    </source>
</evidence>
<feature type="domain" description="SRCR" evidence="11">
    <location>
        <begin position="43"/>
        <end position="87"/>
    </location>
</feature>
<dbReference type="FunFam" id="3.10.250.10:FF:000016">
    <property type="entry name" value="Scavenger receptor cysteine-rich protein type 12"/>
    <property type="match status" value="1"/>
</dbReference>
<feature type="disulfide bond" evidence="9">
    <location>
        <begin position="257"/>
        <end position="318"/>
    </location>
</feature>
<comment type="subcellular location">
    <subcellularLocation>
        <location evidence="1">Membrane</location>
        <topology evidence="1">Single-pass membrane protein</topology>
    </subcellularLocation>
</comment>
<evidence type="ECO:0000256" key="8">
    <source>
        <dbReference type="ARBA" id="ARBA00023180"/>
    </source>
</evidence>
<name>A0A3Q0SIR6_AMPCI</name>
<feature type="disulfide bond" evidence="9">
    <location>
        <begin position="152"/>
        <end position="213"/>
    </location>
</feature>
<keyword evidence="5 10" id="KW-1133">Transmembrane helix</keyword>
<keyword evidence="13" id="KW-1185">Reference proteome</keyword>
<evidence type="ECO:0000256" key="7">
    <source>
        <dbReference type="ARBA" id="ARBA00023157"/>
    </source>
</evidence>
<protein>
    <recommendedName>
        <fullName evidence="11">SRCR domain-containing protein</fullName>
    </recommendedName>
</protein>
<dbReference type="Ensembl" id="ENSACIT00000022171.1">
    <property type="protein sequence ID" value="ENSACIP00000021608.1"/>
    <property type="gene ID" value="ENSACIG00000016519.1"/>
</dbReference>
<evidence type="ECO:0000313" key="13">
    <source>
        <dbReference type="Proteomes" id="UP000261340"/>
    </source>
</evidence>
<sequence length="395" mass="42853">VSRVLKTMCQESGILSGYSEPRLPSQLTREWTFSKTSEHFCNVKLTGGSTRCDGRVEYFDKGQWGTVCAESWDINDATVVCRQLDCGRPHKLIQPGPVEFTLTHLLDFTGSLAVRLVNSSDECSGRVEVRHGDRWQTVCDTDWTLSKAEVVCDLLECGRAVNAHGGAFFGRGSGPIVEASKSCFDNVTSVQQCSVNGFTRATCEHEHDAGTVCTSEPQIQLVGGSGECSGRVEVFYKGQWGTVCDDDWEMSDADVVCRQLGCGHAVSAPTSAHFGRGSGPIWLDNVECSGQEAVLSRCTHPGFGENNCGHGEDAGVICLGKRHRLFSMDKLSYCISETCLFSQLLVFIALLVSLLPVAPAAGICWSHSSRTTSEICPEEQLLRRTLKLPGPKLGG</sequence>
<dbReference type="PANTHER" id="PTHR48071:SF27">
    <property type="entry name" value="SCAVENGER RECEPTOR CYSTEINE-RICH TYPE 1 PROTEIN M130-LIKE"/>
    <property type="match status" value="1"/>
</dbReference>
<dbReference type="PROSITE" id="PS00420">
    <property type="entry name" value="SRCR_1"/>
    <property type="match status" value="1"/>
</dbReference>